<dbReference type="Proteomes" id="UP001468095">
    <property type="component" value="Unassembled WGS sequence"/>
</dbReference>
<gene>
    <name evidence="2" type="ORF">AABB92_16755</name>
</gene>
<sequence length="202" mass="23773">MELLEKGKLILFVIFIMPGFISMKIYKIFYPSSDIETSKVIIDIVSYSCINYALLLIPIYWMEKENIFNSHPVLYYLFYVFVLIIVPVFLPVSLRFLRHAHFIRKYLPHPDNRPWDHFFSNNPTCWVLVTLKNGKKYGGRYGFSSFASGSPEPEQLYLEEHWALDDNGDFDHQLKDTLGILILTNEIESVEFIKLHIIDNQK</sequence>
<name>A0ABU9MQS0_9GAMM</name>
<keyword evidence="1" id="KW-0812">Transmembrane</keyword>
<organism evidence="2 3">
    <name type="scientific">Pantoea brenneri</name>
    <dbReference type="NCBI Taxonomy" id="472694"/>
    <lineage>
        <taxon>Bacteria</taxon>
        <taxon>Pseudomonadati</taxon>
        <taxon>Pseudomonadota</taxon>
        <taxon>Gammaproteobacteria</taxon>
        <taxon>Enterobacterales</taxon>
        <taxon>Erwiniaceae</taxon>
        <taxon>Pantoea</taxon>
    </lineage>
</organism>
<feature type="transmembrane region" description="Helical" evidence="1">
    <location>
        <begin position="73"/>
        <end position="97"/>
    </location>
</feature>
<feature type="transmembrane region" description="Helical" evidence="1">
    <location>
        <begin position="41"/>
        <end position="61"/>
    </location>
</feature>
<dbReference type="Pfam" id="PF19865">
    <property type="entry name" value="DUF6338"/>
    <property type="match status" value="1"/>
</dbReference>
<accession>A0ABU9MQS0</accession>
<comment type="caution">
    <text evidence="2">The sequence shown here is derived from an EMBL/GenBank/DDBJ whole genome shotgun (WGS) entry which is preliminary data.</text>
</comment>
<reference evidence="2 3" key="1">
    <citation type="submission" date="2024-04" db="EMBL/GenBank/DDBJ databases">
        <authorList>
            <person name="Suleimanova A.D."/>
            <person name="Pudova D.S."/>
            <person name="Shagimardanova E.I."/>
            <person name="Sharipova M.R."/>
        </authorList>
    </citation>
    <scope>NUCLEOTIDE SEQUENCE [LARGE SCALE GENOMIC DNA]</scope>
    <source>
        <strain evidence="2 3">3.1</strain>
    </source>
</reference>
<feature type="transmembrane region" description="Helical" evidence="1">
    <location>
        <begin position="12"/>
        <end position="29"/>
    </location>
</feature>
<evidence type="ECO:0000313" key="2">
    <source>
        <dbReference type="EMBL" id="MEL7697303.1"/>
    </source>
</evidence>
<keyword evidence="1" id="KW-1133">Transmembrane helix</keyword>
<evidence type="ECO:0000256" key="1">
    <source>
        <dbReference type="SAM" id="Phobius"/>
    </source>
</evidence>
<keyword evidence="3" id="KW-1185">Reference proteome</keyword>
<dbReference type="EMBL" id="JBCGBG010000004">
    <property type="protein sequence ID" value="MEL7697303.1"/>
    <property type="molecule type" value="Genomic_DNA"/>
</dbReference>
<proteinExistence type="predicted"/>
<protein>
    <submittedName>
        <fullName evidence="2">DUF6338 family protein</fullName>
    </submittedName>
</protein>
<evidence type="ECO:0000313" key="3">
    <source>
        <dbReference type="Proteomes" id="UP001468095"/>
    </source>
</evidence>
<keyword evidence="1" id="KW-0472">Membrane</keyword>
<dbReference type="InterPro" id="IPR045919">
    <property type="entry name" value="DUF6338"/>
</dbReference>
<dbReference type="RefSeq" id="WP_342550277.1">
    <property type="nucleotide sequence ID" value="NZ_JBCGBG010000004.1"/>
</dbReference>